<dbReference type="EMBL" id="PNHF01000022">
    <property type="protein sequence ID" value="PMC61721.1"/>
    <property type="molecule type" value="Genomic_DNA"/>
</dbReference>
<dbReference type="AlphaFoldDB" id="A0A2N6SXC5"/>
<dbReference type="Proteomes" id="UP000235363">
    <property type="component" value="Unassembled WGS sequence"/>
</dbReference>
<name>A0A2N6SXC5_9CORY</name>
<reference evidence="1 2" key="1">
    <citation type="submission" date="2017-09" db="EMBL/GenBank/DDBJ databases">
        <title>Bacterial strain isolated from the female urinary microbiota.</title>
        <authorList>
            <person name="Thomas-White K."/>
            <person name="Kumar N."/>
            <person name="Forster S."/>
            <person name="Putonti C."/>
            <person name="Lawley T."/>
            <person name="Wolfe A.J."/>
        </authorList>
    </citation>
    <scope>NUCLEOTIDE SEQUENCE [LARGE SCALE GENOMIC DNA]</scope>
    <source>
        <strain evidence="1 2">UMB0908</strain>
    </source>
</reference>
<comment type="caution">
    <text evidence="1">The sequence shown here is derived from an EMBL/GenBank/DDBJ whole genome shotgun (WGS) entry which is preliminary data.</text>
</comment>
<organism evidence="1 2">
    <name type="scientific">Corynebacterium xerosis</name>
    <dbReference type="NCBI Taxonomy" id="1725"/>
    <lineage>
        <taxon>Bacteria</taxon>
        <taxon>Bacillati</taxon>
        <taxon>Actinomycetota</taxon>
        <taxon>Actinomycetes</taxon>
        <taxon>Mycobacteriales</taxon>
        <taxon>Corynebacteriaceae</taxon>
        <taxon>Corynebacterium</taxon>
    </lineage>
</organism>
<proteinExistence type="predicted"/>
<protein>
    <submittedName>
        <fullName evidence="1">Uncharacterized protein</fullName>
    </submittedName>
</protein>
<dbReference type="RefSeq" id="WP_102213769.1">
    <property type="nucleotide sequence ID" value="NZ_PNHF01000022.1"/>
</dbReference>
<sequence>MQVTAPGFPRPLFLPEHYRDAPRALEANPEAFAAVEYGLPGSSARLFFEFMPRERYLGGDIAFLRKDYAERGPGKGIATIELDTLTSASGIEFFYQLVKLKGDDSPAIRYGLTVQSNTEKVLDITGTFVENGTTGTRDAFTFLDCKKRGLVTQGPEGTTGWMTDPYDHSFTEGFRRSLGDDAFYDPQFPEHPLTQARLVLHRVAGM</sequence>
<evidence type="ECO:0000313" key="1">
    <source>
        <dbReference type="EMBL" id="PMC61721.1"/>
    </source>
</evidence>
<evidence type="ECO:0000313" key="2">
    <source>
        <dbReference type="Proteomes" id="UP000235363"/>
    </source>
</evidence>
<accession>A0A2N6SXC5</accession>
<gene>
    <name evidence="1" type="ORF">CJ204_09460</name>
</gene>